<name>A0A0E9R1R2_ANGAN</name>
<dbReference type="EMBL" id="GBXM01085456">
    <property type="protein sequence ID" value="JAH23121.1"/>
    <property type="molecule type" value="Transcribed_RNA"/>
</dbReference>
<organism evidence="1">
    <name type="scientific">Anguilla anguilla</name>
    <name type="common">European freshwater eel</name>
    <name type="synonym">Muraena anguilla</name>
    <dbReference type="NCBI Taxonomy" id="7936"/>
    <lineage>
        <taxon>Eukaryota</taxon>
        <taxon>Metazoa</taxon>
        <taxon>Chordata</taxon>
        <taxon>Craniata</taxon>
        <taxon>Vertebrata</taxon>
        <taxon>Euteleostomi</taxon>
        <taxon>Actinopterygii</taxon>
        <taxon>Neopterygii</taxon>
        <taxon>Teleostei</taxon>
        <taxon>Anguilliformes</taxon>
        <taxon>Anguillidae</taxon>
        <taxon>Anguilla</taxon>
    </lineage>
</organism>
<protein>
    <submittedName>
        <fullName evidence="1">Uncharacterized protein</fullName>
    </submittedName>
</protein>
<dbReference type="AlphaFoldDB" id="A0A0E9R1R2"/>
<reference evidence="1" key="2">
    <citation type="journal article" date="2015" name="Fish Shellfish Immunol.">
        <title>Early steps in the European eel (Anguilla anguilla)-Vibrio vulnificus interaction in the gills: Role of the RtxA13 toxin.</title>
        <authorList>
            <person name="Callol A."/>
            <person name="Pajuelo D."/>
            <person name="Ebbesson L."/>
            <person name="Teles M."/>
            <person name="MacKenzie S."/>
            <person name="Amaro C."/>
        </authorList>
    </citation>
    <scope>NUCLEOTIDE SEQUENCE</scope>
</reference>
<accession>A0A0E9R1R2</accession>
<reference evidence="1" key="1">
    <citation type="submission" date="2014-11" db="EMBL/GenBank/DDBJ databases">
        <authorList>
            <person name="Amaro Gonzalez C."/>
        </authorList>
    </citation>
    <scope>NUCLEOTIDE SEQUENCE</scope>
</reference>
<evidence type="ECO:0000313" key="1">
    <source>
        <dbReference type="EMBL" id="JAH23121.1"/>
    </source>
</evidence>
<sequence length="32" mass="3836">MMETCSEHNRDTCHCFTQPLFLVHSQFRPVIQ</sequence>
<proteinExistence type="predicted"/>